<evidence type="ECO:0000313" key="6">
    <source>
        <dbReference type="Proteomes" id="UP000236732"/>
    </source>
</evidence>
<dbReference type="InterPro" id="IPR050641">
    <property type="entry name" value="RIFMO-like"/>
</dbReference>
<evidence type="ECO:0000313" key="5">
    <source>
        <dbReference type="EMBL" id="SEH03049.1"/>
    </source>
</evidence>
<keyword evidence="3" id="KW-0274">FAD</keyword>
<accession>A0A1H6F1H5</accession>
<proteinExistence type="predicted"/>
<organism evidence="5 6">
    <name type="scientific">Nonomuraea solani</name>
    <dbReference type="NCBI Taxonomy" id="1144553"/>
    <lineage>
        <taxon>Bacteria</taxon>
        <taxon>Bacillati</taxon>
        <taxon>Actinomycetota</taxon>
        <taxon>Actinomycetes</taxon>
        <taxon>Streptosporangiales</taxon>
        <taxon>Streptosporangiaceae</taxon>
        <taxon>Nonomuraea</taxon>
    </lineage>
</organism>
<dbReference type="InterPro" id="IPR002938">
    <property type="entry name" value="FAD-bd"/>
</dbReference>
<keyword evidence="2" id="KW-0285">Flavoprotein</keyword>
<dbReference type="Proteomes" id="UP000236732">
    <property type="component" value="Unassembled WGS sequence"/>
</dbReference>
<comment type="cofactor">
    <cofactor evidence="1">
        <name>FAD</name>
        <dbReference type="ChEBI" id="CHEBI:57692"/>
    </cofactor>
</comment>
<evidence type="ECO:0000256" key="2">
    <source>
        <dbReference type="ARBA" id="ARBA00022630"/>
    </source>
</evidence>
<dbReference type="RefSeq" id="WP_103964064.1">
    <property type="nucleotide sequence ID" value="NZ_FNVT01000032.1"/>
</dbReference>
<feature type="domain" description="FAD-binding" evidence="4">
    <location>
        <begin position="2"/>
        <end position="329"/>
    </location>
</feature>
<reference evidence="5 6" key="1">
    <citation type="submission" date="2016-10" db="EMBL/GenBank/DDBJ databases">
        <authorList>
            <person name="de Groot N.N."/>
        </authorList>
    </citation>
    <scope>NUCLEOTIDE SEQUENCE [LARGE SCALE GENOMIC DNA]</scope>
    <source>
        <strain evidence="5 6">CGMCC 4.7037</strain>
    </source>
</reference>
<evidence type="ECO:0000256" key="3">
    <source>
        <dbReference type="ARBA" id="ARBA00022827"/>
    </source>
</evidence>
<name>A0A1H6F1H5_9ACTN</name>
<sequence>MSEVIVVGAGPTGLLLAGDLAEAGIAVTVLERRDGTISNLSRAFGVHARTLEQLDARGLADQLVPMGAVLSHVRLFERVKIDLSTLPSRFPYLLITPQYNVEHLLLERALKAGAEIVYDAEVLEVGQDAGGVTVTTAQGVHRAAYVVGADGYHSAVRSALGQPFPGKSVLKSIMLADVKVAEQPAELLTVNGVGDAFAFVAPFGDGYYRIFAWDRRHSVPDGAPLDLEEVRDVARRALGTDFGMHDARWLSRFHSDERQVPHYRIGRVFLAGDAAHVHSPAGGQGMNTGLQDAANLGWKLAAVLGGAPDALLDTYHAERHPVGRSVLRSSGAIIRAAMIESAAGQALRGFAASRALSIPKVREKVTGQLSGIGYHYPAPHGAHELTGSRAADVPLAGGGRLYEALRERRFVLLGDAGITGREDRIKVVTPAAPGGPATLVRPDGYVGWAGTDTTTLHRALDTLVGSGRP</sequence>
<dbReference type="SUPFAM" id="SSF51905">
    <property type="entry name" value="FAD/NAD(P)-binding domain"/>
    <property type="match status" value="1"/>
</dbReference>
<dbReference type="PANTHER" id="PTHR43004">
    <property type="entry name" value="TRK SYSTEM POTASSIUM UPTAKE PROTEIN"/>
    <property type="match status" value="1"/>
</dbReference>
<evidence type="ECO:0000256" key="1">
    <source>
        <dbReference type="ARBA" id="ARBA00001974"/>
    </source>
</evidence>
<dbReference type="Gene3D" id="3.40.30.120">
    <property type="match status" value="1"/>
</dbReference>
<dbReference type="EMBL" id="FNVT01000032">
    <property type="protein sequence ID" value="SEH03049.1"/>
    <property type="molecule type" value="Genomic_DNA"/>
</dbReference>
<dbReference type="Gene3D" id="3.50.50.60">
    <property type="entry name" value="FAD/NAD(P)-binding domain"/>
    <property type="match status" value="1"/>
</dbReference>
<dbReference type="GO" id="GO:0071949">
    <property type="term" value="F:FAD binding"/>
    <property type="evidence" value="ECO:0007669"/>
    <property type="project" value="InterPro"/>
</dbReference>
<keyword evidence="6" id="KW-1185">Reference proteome</keyword>
<dbReference type="Gene3D" id="3.30.70.2450">
    <property type="match status" value="1"/>
</dbReference>
<dbReference type="OrthoDB" id="8670884at2"/>
<dbReference type="Pfam" id="PF01494">
    <property type="entry name" value="FAD_binding_3"/>
    <property type="match status" value="1"/>
</dbReference>
<dbReference type="AlphaFoldDB" id="A0A1H6F1H5"/>
<evidence type="ECO:0000259" key="4">
    <source>
        <dbReference type="Pfam" id="PF01494"/>
    </source>
</evidence>
<dbReference type="InterPro" id="IPR036188">
    <property type="entry name" value="FAD/NAD-bd_sf"/>
</dbReference>
<dbReference type="GO" id="GO:0016709">
    <property type="term" value="F:oxidoreductase activity, acting on paired donors, with incorporation or reduction of molecular oxygen, NAD(P)H as one donor, and incorporation of one atom of oxygen"/>
    <property type="evidence" value="ECO:0007669"/>
    <property type="project" value="UniProtKB-ARBA"/>
</dbReference>
<dbReference type="PANTHER" id="PTHR43004:SF19">
    <property type="entry name" value="BINDING MONOOXYGENASE, PUTATIVE (JCVI)-RELATED"/>
    <property type="match status" value="1"/>
</dbReference>
<gene>
    <name evidence="5" type="ORF">SAMN05444920_13258</name>
</gene>
<dbReference type="Pfam" id="PF21274">
    <property type="entry name" value="Rng_hyd_C"/>
    <property type="match status" value="1"/>
</dbReference>
<dbReference type="PRINTS" id="PR00420">
    <property type="entry name" value="RNGMNOXGNASE"/>
</dbReference>
<protein>
    <submittedName>
        <fullName evidence="5">2-polyprenyl-6-methoxyphenol hydroxylase</fullName>
    </submittedName>
</protein>